<evidence type="ECO:0000256" key="2">
    <source>
        <dbReference type="ARBA" id="ARBA00022723"/>
    </source>
</evidence>
<keyword evidence="5" id="KW-0539">Nucleus</keyword>
<dbReference type="SUPFAM" id="SSF53098">
    <property type="entry name" value="Ribonuclease H-like"/>
    <property type="match status" value="1"/>
</dbReference>
<evidence type="ECO:0000313" key="7">
    <source>
        <dbReference type="Proteomes" id="UP000193067"/>
    </source>
</evidence>
<gene>
    <name evidence="6" type="ORF">PYCCODRAFT_1356822</name>
</gene>
<dbReference type="InterPro" id="IPR012337">
    <property type="entry name" value="RNaseH-like_sf"/>
</dbReference>
<dbReference type="Proteomes" id="UP000193067">
    <property type="component" value="Unassembled WGS sequence"/>
</dbReference>
<evidence type="ECO:0000256" key="4">
    <source>
        <dbReference type="ARBA" id="ARBA00022833"/>
    </source>
</evidence>
<proteinExistence type="predicted"/>
<dbReference type="InterPro" id="IPR052035">
    <property type="entry name" value="ZnF_BED_domain_contain"/>
</dbReference>
<keyword evidence="2" id="KW-0479">Metal-binding</keyword>
<keyword evidence="7" id="KW-1185">Reference proteome</keyword>
<evidence type="ECO:0000313" key="6">
    <source>
        <dbReference type="EMBL" id="OSD08725.1"/>
    </source>
</evidence>
<evidence type="ECO:0000256" key="1">
    <source>
        <dbReference type="ARBA" id="ARBA00004123"/>
    </source>
</evidence>
<protein>
    <submittedName>
        <fullName evidence="6">Uncharacterized protein</fullName>
    </submittedName>
</protein>
<name>A0A1Y2J5N9_TRAC3</name>
<evidence type="ECO:0000256" key="3">
    <source>
        <dbReference type="ARBA" id="ARBA00022771"/>
    </source>
</evidence>
<dbReference type="GO" id="GO:0008270">
    <property type="term" value="F:zinc ion binding"/>
    <property type="evidence" value="ECO:0007669"/>
    <property type="project" value="UniProtKB-KW"/>
</dbReference>
<accession>A0A1Y2J5N9</accession>
<comment type="subcellular location">
    <subcellularLocation>
        <location evidence="1">Nucleus</location>
    </subcellularLocation>
</comment>
<dbReference type="PANTHER" id="PTHR46481:SF10">
    <property type="entry name" value="ZINC FINGER BED DOMAIN-CONTAINING PROTEIN 39"/>
    <property type="match status" value="1"/>
</dbReference>
<keyword evidence="4" id="KW-0862">Zinc</keyword>
<evidence type="ECO:0000256" key="5">
    <source>
        <dbReference type="ARBA" id="ARBA00023242"/>
    </source>
</evidence>
<dbReference type="PANTHER" id="PTHR46481">
    <property type="entry name" value="ZINC FINGER BED DOMAIN-CONTAINING PROTEIN 4"/>
    <property type="match status" value="1"/>
</dbReference>
<organism evidence="6 7">
    <name type="scientific">Trametes coccinea (strain BRFM310)</name>
    <name type="common">Pycnoporus coccineus</name>
    <dbReference type="NCBI Taxonomy" id="1353009"/>
    <lineage>
        <taxon>Eukaryota</taxon>
        <taxon>Fungi</taxon>
        <taxon>Dikarya</taxon>
        <taxon>Basidiomycota</taxon>
        <taxon>Agaricomycotina</taxon>
        <taxon>Agaricomycetes</taxon>
        <taxon>Polyporales</taxon>
        <taxon>Polyporaceae</taxon>
        <taxon>Trametes</taxon>
    </lineage>
</organism>
<dbReference type="GO" id="GO:0005634">
    <property type="term" value="C:nucleus"/>
    <property type="evidence" value="ECO:0007669"/>
    <property type="project" value="UniProtKB-SubCell"/>
</dbReference>
<dbReference type="OrthoDB" id="2790258at2759"/>
<reference evidence="6 7" key="1">
    <citation type="journal article" date="2015" name="Biotechnol. Biofuels">
        <title>Enhanced degradation of softwood versus hardwood by the white-rot fungus Pycnoporus coccineus.</title>
        <authorList>
            <person name="Couturier M."/>
            <person name="Navarro D."/>
            <person name="Chevret D."/>
            <person name="Henrissat B."/>
            <person name="Piumi F."/>
            <person name="Ruiz-Duenas F.J."/>
            <person name="Martinez A.T."/>
            <person name="Grigoriev I.V."/>
            <person name="Riley R."/>
            <person name="Lipzen A."/>
            <person name="Berrin J.G."/>
            <person name="Master E.R."/>
            <person name="Rosso M.N."/>
        </authorList>
    </citation>
    <scope>NUCLEOTIDE SEQUENCE [LARGE SCALE GENOMIC DNA]</scope>
    <source>
        <strain evidence="6 7">BRFM310</strain>
    </source>
</reference>
<sequence length="262" mass="29196">MLDDLERLLAAKGIPFHRTGNRIRCFPHVVNISVQRSLRALDPTDPSFDAYDPDIEGDLNAALSSDPDYADALLQNPIKAARTLIQKARQSGQRREEFERIVADCVRNGTFGEGLEPGGTQLLRDVDTRWSSTFLMIDRLLSLYPAVQLLMSKHDPDALLSDKTLDVLSDIREFLAIPHAVQELLSAENTPTASLALPAYAELIDILKGAQEKLPRIRHGIQAAISALEEYMAYTRQTRVYALAMGKYSYTTVFNGCSFDDI</sequence>
<keyword evidence="3" id="KW-0863">Zinc-finger</keyword>
<dbReference type="AlphaFoldDB" id="A0A1Y2J5N9"/>
<dbReference type="EMBL" id="KZ084086">
    <property type="protein sequence ID" value="OSD08725.1"/>
    <property type="molecule type" value="Genomic_DNA"/>
</dbReference>